<evidence type="ECO:0000256" key="2">
    <source>
        <dbReference type="ARBA" id="ARBA00004696"/>
    </source>
</evidence>
<dbReference type="Gene3D" id="3.20.20.70">
    <property type="entry name" value="Aldolase class I"/>
    <property type="match status" value="1"/>
</dbReference>
<dbReference type="NCBIfam" id="NF001369">
    <property type="entry name" value="PRK00278.1-1"/>
    <property type="match status" value="1"/>
</dbReference>
<dbReference type="EC" id="4.1.1.48" evidence="8"/>
<reference evidence="10 11" key="1">
    <citation type="journal article" date="2019" name="Int. J. Syst. Evol. Microbiol.">
        <title>The Global Catalogue of Microorganisms (GCM) 10K type strain sequencing project: providing services to taxonomists for standard genome sequencing and annotation.</title>
        <authorList>
            <consortium name="The Broad Institute Genomics Platform"/>
            <consortium name="The Broad Institute Genome Sequencing Center for Infectious Disease"/>
            <person name="Wu L."/>
            <person name="Ma J."/>
        </authorList>
    </citation>
    <scope>NUCLEOTIDE SEQUENCE [LARGE SCALE GENOMIC DNA]</scope>
    <source>
        <strain evidence="10 11">JCM 14546</strain>
    </source>
</reference>
<name>A0ABN2TGW4_9MICO</name>
<dbReference type="PROSITE" id="PS00614">
    <property type="entry name" value="IGPS"/>
    <property type="match status" value="1"/>
</dbReference>
<dbReference type="InterPro" id="IPR045186">
    <property type="entry name" value="Indole-3-glycerol_P_synth"/>
</dbReference>
<dbReference type="PANTHER" id="PTHR22854:SF2">
    <property type="entry name" value="INDOLE-3-GLYCEROL-PHOSPHATE SYNTHASE"/>
    <property type="match status" value="1"/>
</dbReference>
<keyword evidence="11" id="KW-1185">Reference proteome</keyword>
<keyword evidence="6 8" id="KW-0057">Aromatic amino acid biosynthesis</keyword>
<dbReference type="EMBL" id="BAAANO010000017">
    <property type="protein sequence ID" value="GAA2008346.1"/>
    <property type="molecule type" value="Genomic_DNA"/>
</dbReference>
<organism evidence="10 11">
    <name type="scientific">Brevibacterium samyangense</name>
    <dbReference type="NCBI Taxonomy" id="366888"/>
    <lineage>
        <taxon>Bacteria</taxon>
        <taxon>Bacillati</taxon>
        <taxon>Actinomycetota</taxon>
        <taxon>Actinomycetes</taxon>
        <taxon>Micrococcales</taxon>
        <taxon>Brevibacteriaceae</taxon>
        <taxon>Brevibacterium</taxon>
    </lineage>
</organism>
<dbReference type="RefSeq" id="WP_344309027.1">
    <property type="nucleotide sequence ID" value="NZ_BAAANO010000017.1"/>
</dbReference>
<dbReference type="CDD" id="cd00331">
    <property type="entry name" value="IGPS"/>
    <property type="match status" value="1"/>
</dbReference>
<evidence type="ECO:0000256" key="8">
    <source>
        <dbReference type="HAMAP-Rule" id="MF_00134"/>
    </source>
</evidence>
<evidence type="ECO:0000313" key="11">
    <source>
        <dbReference type="Proteomes" id="UP001500755"/>
    </source>
</evidence>
<dbReference type="PANTHER" id="PTHR22854">
    <property type="entry name" value="TRYPTOPHAN BIOSYNTHESIS PROTEIN"/>
    <property type="match status" value="1"/>
</dbReference>
<dbReference type="Pfam" id="PF00218">
    <property type="entry name" value="IGPS"/>
    <property type="match status" value="1"/>
</dbReference>
<dbReference type="Proteomes" id="UP001500755">
    <property type="component" value="Unassembled WGS sequence"/>
</dbReference>
<evidence type="ECO:0000313" key="10">
    <source>
        <dbReference type="EMBL" id="GAA2008346.1"/>
    </source>
</evidence>
<keyword evidence="7 8" id="KW-0456">Lyase</keyword>
<accession>A0ABN2TGW4</accession>
<sequence>MTVLDGIVTGVLEDLSGRRSAVSDADIRARAADAAPARPFLPRPADSFGIIAEVKRASPSAGALADIADPAALAAAYAAGGAAAISVLTEERRFGGSLADLDAVRAAVDVPLLRKDFVVTDYQIHESRAHGADIVLLIVAALSPAQLQEFHGLAQSLGMAVLVEAHTPEEIAAAVDLGAPLVGVNTRNLKDLTVDTARFAPLAGLCPPDRTLVGESGVKSAEDVAAYAAQGAHLALVGEALVTGGRPRDAVAEFTAAGTTSLRARTAGAH</sequence>
<dbReference type="InterPro" id="IPR013785">
    <property type="entry name" value="Aldolase_TIM"/>
</dbReference>
<feature type="domain" description="Indole-3-glycerol phosphate synthase" evidence="9">
    <location>
        <begin position="5"/>
        <end position="251"/>
    </location>
</feature>
<proteinExistence type="inferred from homology"/>
<evidence type="ECO:0000256" key="4">
    <source>
        <dbReference type="ARBA" id="ARBA00022793"/>
    </source>
</evidence>
<dbReference type="HAMAP" id="MF_00134_B">
    <property type="entry name" value="IGPS_B"/>
    <property type="match status" value="1"/>
</dbReference>
<keyword evidence="3 8" id="KW-0028">Amino-acid biosynthesis</keyword>
<dbReference type="InterPro" id="IPR013798">
    <property type="entry name" value="Indole-3-glycerol_P_synth_dom"/>
</dbReference>
<evidence type="ECO:0000256" key="5">
    <source>
        <dbReference type="ARBA" id="ARBA00022822"/>
    </source>
</evidence>
<protein>
    <recommendedName>
        <fullName evidence="8">Indole-3-glycerol phosphate synthase</fullName>
        <shortName evidence="8">IGPS</shortName>
        <ecNumber evidence="8">4.1.1.48</ecNumber>
    </recommendedName>
</protein>
<comment type="caution">
    <text evidence="10">The sequence shown here is derived from an EMBL/GenBank/DDBJ whole genome shotgun (WGS) entry which is preliminary data.</text>
</comment>
<evidence type="ECO:0000256" key="3">
    <source>
        <dbReference type="ARBA" id="ARBA00022605"/>
    </source>
</evidence>
<evidence type="ECO:0000259" key="9">
    <source>
        <dbReference type="Pfam" id="PF00218"/>
    </source>
</evidence>
<evidence type="ECO:0000256" key="7">
    <source>
        <dbReference type="ARBA" id="ARBA00023239"/>
    </source>
</evidence>
<evidence type="ECO:0000256" key="1">
    <source>
        <dbReference type="ARBA" id="ARBA00001633"/>
    </source>
</evidence>
<evidence type="ECO:0000256" key="6">
    <source>
        <dbReference type="ARBA" id="ARBA00023141"/>
    </source>
</evidence>
<dbReference type="SUPFAM" id="SSF51366">
    <property type="entry name" value="Ribulose-phoshate binding barrel"/>
    <property type="match status" value="1"/>
</dbReference>
<comment type="similarity">
    <text evidence="8">Belongs to the TrpC family.</text>
</comment>
<keyword evidence="5 8" id="KW-0822">Tryptophan biosynthesis</keyword>
<comment type="pathway">
    <text evidence="2 8">Amino-acid biosynthesis; L-tryptophan biosynthesis; L-tryptophan from chorismate: step 4/5.</text>
</comment>
<dbReference type="InterPro" id="IPR001468">
    <property type="entry name" value="Indole-3-GlycerolPSynthase_CS"/>
</dbReference>
<comment type="catalytic activity">
    <reaction evidence="1 8">
        <text>1-(2-carboxyphenylamino)-1-deoxy-D-ribulose 5-phosphate + H(+) = (1S,2R)-1-C-(indol-3-yl)glycerol 3-phosphate + CO2 + H2O</text>
        <dbReference type="Rhea" id="RHEA:23476"/>
        <dbReference type="ChEBI" id="CHEBI:15377"/>
        <dbReference type="ChEBI" id="CHEBI:15378"/>
        <dbReference type="ChEBI" id="CHEBI:16526"/>
        <dbReference type="ChEBI" id="CHEBI:58613"/>
        <dbReference type="ChEBI" id="CHEBI:58866"/>
        <dbReference type="EC" id="4.1.1.48"/>
    </reaction>
</comment>
<keyword evidence="4 8" id="KW-0210">Decarboxylase</keyword>
<gene>
    <name evidence="8 10" type="primary">trpC</name>
    <name evidence="10" type="ORF">GCM10009755_18480</name>
</gene>
<dbReference type="InterPro" id="IPR011060">
    <property type="entry name" value="RibuloseP-bd_barrel"/>
</dbReference>